<reference evidence="4" key="1">
    <citation type="journal article" date="2019" name="Int. J. Syst. Evol. Microbiol.">
        <title>The Global Catalogue of Microorganisms (GCM) 10K type strain sequencing project: providing services to taxonomists for standard genome sequencing and annotation.</title>
        <authorList>
            <consortium name="The Broad Institute Genomics Platform"/>
            <consortium name="The Broad Institute Genome Sequencing Center for Infectious Disease"/>
            <person name="Wu L."/>
            <person name="Ma J."/>
        </authorList>
    </citation>
    <scope>NUCLEOTIDE SEQUENCE [LARGE SCALE GENOMIC DNA]</scope>
    <source>
        <strain evidence="4">CCUG 36956</strain>
    </source>
</reference>
<dbReference type="SUPFAM" id="SSF143120">
    <property type="entry name" value="YefM-like"/>
    <property type="match status" value="1"/>
</dbReference>
<evidence type="ECO:0000313" key="3">
    <source>
        <dbReference type="EMBL" id="MFC6013320.1"/>
    </source>
</evidence>
<protein>
    <recommendedName>
        <fullName evidence="2">Antitoxin</fullName>
    </recommendedName>
</protein>
<evidence type="ECO:0000256" key="2">
    <source>
        <dbReference type="RuleBase" id="RU362080"/>
    </source>
</evidence>
<gene>
    <name evidence="3" type="ORF">ACFP3H_19875</name>
</gene>
<keyword evidence="4" id="KW-1185">Reference proteome</keyword>
<dbReference type="InterPro" id="IPR006442">
    <property type="entry name" value="Antitoxin_Phd/YefM"/>
</dbReference>
<name>A0ABW1JW07_9NOCA</name>
<dbReference type="EMBL" id="JBHSQN010000013">
    <property type="protein sequence ID" value="MFC6013320.1"/>
    <property type="molecule type" value="Genomic_DNA"/>
</dbReference>
<proteinExistence type="inferred from homology"/>
<evidence type="ECO:0000256" key="1">
    <source>
        <dbReference type="ARBA" id="ARBA00009981"/>
    </source>
</evidence>
<dbReference type="Pfam" id="PF02604">
    <property type="entry name" value="PhdYeFM_antitox"/>
    <property type="match status" value="1"/>
</dbReference>
<accession>A0ABW1JW07</accession>
<comment type="function">
    <text evidence="2">Antitoxin component of a type II toxin-antitoxin (TA) system.</text>
</comment>
<organism evidence="3 4">
    <name type="scientific">Nocardia lasii</name>
    <dbReference type="NCBI Taxonomy" id="1616107"/>
    <lineage>
        <taxon>Bacteria</taxon>
        <taxon>Bacillati</taxon>
        <taxon>Actinomycetota</taxon>
        <taxon>Actinomycetes</taxon>
        <taxon>Mycobacteriales</taxon>
        <taxon>Nocardiaceae</taxon>
        <taxon>Nocardia</taxon>
    </lineage>
</organism>
<comment type="similarity">
    <text evidence="1 2">Belongs to the phD/YefM antitoxin family.</text>
</comment>
<evidence type="ECO:0000313" key="4">
    <source>
        <dbReference type="Proteomes" id="UP001596223"/>
    </source>
</evidence>
<sequence>MSEEDFNSMQETLYLLRSPANAARLAQGIAQAESGDVVEFQPEGDR</sequence>
<dbReference type="InterPro" id="IPR036165">
    <property type="entry name" value="YefM-like_sf"/>
</dbReference>
<comment type="caution">
    <text evidence="3">The sequence shown here is derived from an EMBL/GenBank/DDBJ whole genome shotgun (WGS) entry which is preliminary data.</text>
</comment>
<dbReference type="Gene3D" id="6.10.250.330">
    <property type="match status" value="1"/>
</dbReference>
<dbReference type="Proteomes" id="UP001596223">
    <property type="component" value="Unassembled WGS sequence"/>
</dbReference>
<dbReference type="RefSeq" id="WP_378608425.1">
    <property type="nucleotide sequence ID" value="NZ_JBHSQN010000013.1"/>
</dbReference>